<feature type="chain" id="PRO_5047017403" description="DUF4097 domain-containing protein" evidence="1">
    <location>
        <begin position="20"/>
        <end position="318"/>
    </location>
</feature>
<accession>A0ABS9D5G7</accession>
<keyword evidence="1" id="KW-0732">Signal</keyword>
<protein>
    <recommendedName>
        <fullName evidence="2">DUF4097 domain-containing protein</fullName>
    </recommendedName>
</protein>
<evidence type="ECO:0000313" key="3">
    <source>
        <dbReference type="EMBL" id="MCF2947670.1"/>
    </source>
</evidence>
<keyword evidence="4" id="KW-1185">Reference proteome</keyword>
<dbReference type="Pfam" id="PF13349">
    <property type="entry name" value="DUF4097"/>
    <property type="match status" value="1"/>
</dbReference>
<dbReference type="EMBL" id="JAKGAS010000002">
    <property type="protein sequence ID" value="MCF2947670.1"/>
    <property type="molecule type" value="Genomic_DNA"/>
</dbReference>
<gene>
    <name evidence="3" type="ORF">L0668_06095</name>
</gene>
<evidence type="ECO:0000259" key="2">
    <source>
        <dbReference type="Pfam" id="PF13349"/>
    </source>
</evidence>
<evidence type="ECO:0000313" key="4">
    <source>
        <dbReference type="Proteomes" id="UP001521137"/>
    </source>
</evidence>
<organism evidence="3 4">
    <name type="scientific">Paraglaciecola algarum</name>
    <dbReference type="NCBI Taxonomy" id="3050085"/>
    <lineage>
        <taxon>Bacteria</taxon>
        <taxon>Pseudomonadati</taxon>
        <taxon>Pseudomonadota</taxon>
        <taxon>Gammaproteobacteria</taxon>
        <taxon>Alteromonadales</taxon>
        <taxon>Alteromonadaceae</taxon>
        <taxon>Paraglaciecola</taxon>
    </lineage>
</organism>
<sequence>MNKLVIWLSVLGLTFNVFAGQIVNESVQAEANGYVKIEHINGQAKVRVWDKSEVKVQGNLSERTKEFIFERDGNEVVIKVKVNNSSGWKSWGSDKGDDLEIYVPKMSQVYYSSVNAKVDIEGVKGSATIDTVNGAISAKNLAGRIRIESVNGQVLADELAGSVKIETVNGDIRSKSRNGKKDQYNSVNGDIDITSASAQVSLETVNGDSQLVLEQVQQLNISSVNGDLVAKMDLTKDGEVDASSVGGDISLYFQEGVSVKFDIEAHADGSISNKLSKHKMQKANYGPSRWLEFSLNGGNARVNVTTVNGDIELERRDK</sequence>
<evidence type="ECO:0000256" key="1">
    <source>
        <dbReference type="SAM" id="SignalP"/>
    </source>
</evidence>
<dbReference type="RefSeq" id="WP_235311187.1">
    <property type="nucleotide sequence ID" value="NZ_JAKGAS010000002.1"/>
</dbReference>
<name>A0ABS9D5G7_9ALTE</name>
<dbReference type="InterPro" id="IPR025164">
    <property type="entry name" value="Toastrack_DUF4097"/>
</dbReference>
<feature type="domain" description="DUF4097" evidence="2">
    <location>
        <begin position="50"/>
        <end position="313"/>
    </location>
</feature>
<feature type="signal peptide" evidence="1">
    <location>
        <begin position="1"/>
        <end position="19"/>
    </location>
</feature>
<reference evidence="3 4" key="1">
    <citation type="submission" date="2022-01" db="EMBL/GenBank/DDBJ databases">
        <title>Paraglaciecola sp. G1-23.</title>
        <authorList>
            <person name="Jin M.S."/>
            <person name="Han D.M."/>
            <person name="Kim H.M."/>
            <person name="Jeon C.O."/>
        </authorList>
    </citation>
    <scope>NUCLEOTIDE SEQUENCE [LARGE SCALE GENOMIC DNA]</scope>
    <source>
        <strain evidence="3 4">G1-23</strain>
    </source>
</reference>
<dbReference type="Proteomes" id="UP001521137">
    <property type="component" value="Unassembled WGS sequence"/>
</dbReference>
<proteinExistence type="predicted"/>
<comment type="caution">
    <text evidence="3">The sequence shown here is derived from an EMBL/GenBank/DDBJ whole genome shotgun (WGS) entry which is preliminary data.</text>
</comment>